<keyword evidence="3" id="KW-1185">Reference proteome</keyword>
<gene>
    <name evidence="2" type="ORF">GA0070604_6185</name>
</gene>
<protein>
    <submittedName>
        <fullName evidence="2">Uncharacterized protein</fullName>
    </submittedName>
</protein>
<sequence length="83" mass="8897">MFGFIRRRNAAPWAYRRKKPAVTTGATEPASPAATGAIGSERPPGRPNAVPAWAAEPTVAFARPGRAGWLTPAQTWRANGGRW</sequence>
<evidence type="ECO:0000256" key="1">
    <source>
        <dbReference type="SAM" id="MobiDB-lite"/>
    </source>
</evidence>
<organism evidence="2 3">
    <name type="scientific">Micromonospora eburnea</name>
    <dbReference type="NCBI Taxonomy" id="227316"/>
    <lineage>
        <taxon>Bacteria</taxon>
        <taxon>Bacillati</taxon>
        <taxon>Actinomycetota</taxon>
        <taxon>Actinomycetes</taxon>
        <taxon>Micromonosporales</taxon>
        <taxon>Micromonosporaceae</taxon>
        <taxon>Micromonospora</taxon>
    </lineage>
</organism>
<evidence type="ECO:0000313" key="2">
    <source>
        <dbReference type="EMBL" id="SCL68061.1"/>
    </source>
</evidence>
<dbReference type="OrthoDB" id="3392986at2"/>
<dbReference type="STRING" id="227316.GA0070604_6185"/>
<accession>A0A1C6VP18</accession>
<proteinExistence type="predicted"/>
<dbReference type="EMBL" id="FMHY01000002">
    <property type="protein sequence ID" value="SCL68061.1"/>
    <property type="molecule type" value="Genomic_DNA"/>
</dbReference>
<name>A0A1C6VP18_9ACTN</name>
<dbReference type="Proteomes" id="UP000199696">
    <property type="component" value="Unassembled WGS sequence"/>
</dbReference>
<dbReference type="AlphaFoldDB" id="A0A1C6VP18"/>
<feature type="region of interest" description="Disordered" evidence="1">
    <location>
        <begin position="16"/>
        <end position="51"/>
    </location>
</feature>
<reference evidence="3" key="1">
    <citation type="submission" date="2016-06" db="EMBL/GenBank/DDBJ databases">
        <authorList>
            <person name="Varghese N."/>
            <person name="Submissions Spin"/>
        </authorList>
    </citation>
    <scope>NUCLEOTIDE SEQUENCE [LARGE SCALE GENOMIC DNA]</scope>
    <source>
        <strain evidence="3">DSM 44814</strain>
    </source>
</reference>
<evidence type="ECO:0000313" key="3">
    <source>
        <dbReference type="Proteomes" id="UP000199696"/>
    </source>
</evidence>